<keyword evidence="2" id="KW-0813">Transport</keyword>
<dbReference type="STRING" id="86166.TAGGR_11042"/>
<dbReference type="PANTHER" id="PTHR11101">
    <property type="entry name" value="PHOSPHATE TRANSPORTER"/>
    <property type="match status" value="1"/>
</dbReference>
<dbReference type="Proteomes" id="UP000054976">
    <property type="component" value="Unassembled WGS sequence"/>
</dbReference>
<dbReference type="GO" id="GO:0005315">
    <property type="term" value="F:phosphate transmembrane transporter activity"/>
    <property type="evidence" value="ECO:0007669"/>
    <property type="project" value="InterPro"/>
</dbReference>
<dbReference type="GO" id="GO:0035435">
    <property type="term" value="P:phosphate ion transmembrane transport"/>
    <property type="evidence" value="ECO:0007669"/>
    <property type="project" value="TreeGrafter"/>
</dbReference>
<protein>
    <submittedName>
        <fullName evidence="7">Inorganic phosphate transporter, PiT family</fullName>
    </submittedName>
</protein>
<evidence type="ECO:0000256" key="4">
    <source>
        <dbReference type="ARBA" id="ARBA00022989"/>
    </source>
</evidence>
<feature type="transmembrane region" description="Helical" evidence="6">
    <location>
        <begin position="121"/>
        <end position="141"/>
    </location>
</feature>
<evidence type="ECO:0000256" key="3">
    <source>
        <dbReference type="ARBA" id="ARBA00022692"/>
    </source>
</evidence>
<dbReference type="RefSeq" id="WP_059176269.1">
    <property type="nucleotide sequence ID" value="NZ_BCNO01000001.1"/>
</dbReference>
<name>A0A0U9HP65_9BACT</name>
<reference evidence="8" key="1">
    <citation type="submission" date="2016-01" db="EMBL/GenBank/DDBJ databases">
        <title>Draft genome sequence of Thermodesulfovibrio aggregans strain TGE-P1.</title>
        <authorList>
            <person name="Sekiguchi Y."/>
            <person name="Ohashi A."/>
            <person name="Matsuura N."/>
            <person name="Tourlousse M.D."/>
        </authorList>
    </citation>
    <scope>NUCLEOTIDE SEQUENCE [LARGE SCALE GENOMIC DNA]</scope>
    <source>
        <strain evidence="8">TGE-P1</strain>
    </source>
</reference>
<dbReference type="PANTHER" id="PTHR11101:SF80">
    <property type="entry name" value="PHOSPHATE TRANSPORTER"/>
    <property type="match status" value="1"/>
</dbReference>
<feature type="transmembrane region" description="Helical" evidence="6">
    <location>
        <begin position="161"/>
        <end position="179"/>
    </location>
</feature>
<organism evidence="7 8">
    <name type="scientific">Thermodesulfovibrio aggregans</name>
    <dbReference type="NCBI Taxonomy" id="86166"/>
    <lineage>
        <taxon>Bacteria</taxon>
        <taxon>Pseudomonadati</taxon>
        <taxon>Nitrospirota</taxon>
        <taxon>Thermodesulfovibrionia</taxon>
        <taxon>Thermodesulfovibrionales</taxon>
        <taxon>Thermodesulfovibrionaceae</taxon>
        <taxon>Thermodesulfovibrio</taxon>
    </lineage>
</organism>
<comment type="subcellular location">
    <subcellularLocation>
        <location evidence="1">Membrane</location>
        <topology evidence="1">Multi-pass membrane protein</topology>
    </subcellularLocation>
</comment>
<dbReference type="OrthoDB" id="9779554at2"/>
<feature type="transmembrane region" description="Helical" evidence="6">
    <location>
        <begin position="67"/>
        <end position="87"/>
    </location>
</feature>
<keyword evidence="5 6" id="KW-0472">Membrane</keyword>
<evidence type="ECO:0000256" key="5">
    <source>
        <dbReference type="ARBA" id="ARBA00023136"/>
    </source>
</evidence>
<sequence length="314" mass="33735">MIEVAVVASFLIAFGIGSNDASNALSICVGAGIIKLKRAIFLFGILVFLGIFLQGQKVMKTVGKNTVDVNLSIVIVALTISAILIIISNWRKLPLSTHQVIIGSLIGSAVASDSHVNITSIIKIITSWIISPFVAMFFSFVLYKALEKTISKFSFFHIEKLLRIFLIFSGMLISYNTGANELATVLGPVMHSGIEINKIFLFSIASIMVFSGAILLSHRVIETVGKGITTLDPYSGFAAQFGAGGCVLFFTFLGMPISTTYCIIGGISGVGLTKGINTVKLGLLKKIGINFVLTPSLAFLLGYFAIKIFRLIYS</sequence>
<evidence type="ECO:0000256" key="2">
    <source>
        <dbReference type="ARBA" id="ARBA00022448"/>
    </source>
</evidence>
<dbReference type="Pfam" id="PF01384">
    <property type="entry name" value="PHO4"/>
    <property type="match status" value="1"/>
</dbReference>
<dbReference type="AlphaFoldDB" id="A0A0U9HP65"/>
<feature type="transmembrane region" description="Helical" evidence="6">
    <location>
        <begin position="287"/>
        <end position="306"/>
    </location>
</feature>
<keyword evidence="8" id="KW-1185">Reference proteome</keyword>
<feature type="transmembrane region" description="Helical" evidence="6">
    <location>
        <begin position="199"/>
        <end position="216"/>
    </location>
</feature>
<dbReference type="GO" id="GO:0016020">
    <property type="term" value="C:membrane"/>
    <property type="evidence" value="ECO:0007669"/>
    <property type="project" value="UniProtKB-SubCell"/>
</dbReference>
<keyword evidence="3 6" id="KW-0812">Transmembrane</keyword>
<accession>A0A0U9HP65</accession>
<evidence type="ECO:0000256" key="1">
    <source>
        <dbReference type="ARBA" id="ARBA00004141"/>
    </source>
</evidence>
<dbReference type="EMBL" id="BCNO01000001">
    <property type="protein sequence ID" value="GAQ94855.1"/>
    <property type="molecule type" value="Genomic_DNA"/>
</dbReference>
<gene>
    <name evidence="7" type="ORF">TAGGR_11042</name>
</gene>
<dbReference type="InterPro" id="IPR001204">
    <property type="entry name" value="Phos_transporter"/>
</dbReference>
<evidence type="ECO:0000313" key="8">
    <source>
        <dbReference type="Proteomes" id="UP000054976"/>
    </source>
</evidence>
<feature type="transmembrane region" description="Helical" evidence="6">
    <location>
        <begin position="237"/>
        <end position="267"/>
    </location>
</feature>
<evidence type="ECO:0000256" key="6">
    <source>
        <dbReference type="SAM" id="Phobius"/>
    </source>
</evidence>
<proteinExistence type="predicted"/>
<evidence type="ECO:0000313" key="7">
    <source>
        <dbReference type="EMBL" id="GAQ94855.1"/>
    </source>
</evidence>
<comment type="caution">
    <text evidence="7">The sequence shown here is derived from an EMBL/GenBank/DDBJ whole genome shotgun (WGS) entry which is preliminary data.</text>
</comment>
<keyword evidence="4 6" id="KW-1133">Transmembrane helix</keyword>
<feature type="transmembrane region" description="Helical" evidence="6">
    <location>
        <begin position="36"/>
        <end position="55"/>
    </location>
</feature>